<evidence type="ECO:0000256" key="13">
    <source>
        <dbReference type="PIRNR" id="PIRNR000047"/>
    </source>
</evidence>
<dbReference type="SUPFAM" id="SSF48264">
    <property type="entry name" value="Cytochrome P450"/>
    <property type="match status" value="1"/>
</dbReference>
<dbReference type="PANTHER" id="PTHR24306">
    <property type="match status" value="1"/>
</dbReference>
<dbReference type="Gene3D" id="1.10.630.10">
    <property type="entry name" value="Cytochrome P450"/>
    <property type="match status" value="1"/>
</dbReference>
<keyword evidence="18" id="KW-1185">Reference proteome</keyword>
<evidence type="ECO:0000256" key="8">
    <source>
        <dbReference type="ARBA" id="ARBA00022824"/>
    </source>
</evidence>
<evidence type="ECO:0000256" key="10">
    <source>
        <dbReference type="ARBA" id="ARBA00023004"/>
    </source>
</evidence>
<evidence type="ECO:0000256" key="3">
    <source>
        <dbReference type="ARBA" id="ARBA00010617"/>
    </source>
</evidence>
<dbReference type="GO" id="GO:0005789">
    <property type="term" value="C:endoplasmic reticulum membrane"/>
    <property type="evidence" value="ECO:0007669"/>
    <property type="project" value="UniProtKB-SubCell"/>
</dbReference>
<evidence type="ECO:0000256" key="12">
    <source>
        <dbReference type="ARBA" id="ARBA00023136"/>
    </source>
</evidence>
<dbReference type="EMBL" id="OX395137">
    <property type="protein sequence ID" value="CAI5789184.1"/>
    <property type="molecule type" value="Genomic_DNA"/>
</dbReference>
<keyword evidence="12 13" id="KW-0472">Membrane</keyword>
<keyword evidence="11" id="KW-0443">Lipid metabolism</keyword>
<dbReference type="PIRSF" id="PIRSF000047">
    <property type="entry name" value="Cytochrome_CYPVIIA1"/>
    <property type="match status" value="1"/>
</dbReference>
<sequence length="513" mass="59489">MDSWETALCVFFASFLATVFGGLYAVGAFRKRKPKEPPLDKGFIPWLGHAIKFKKQPVEFLECMQKKHGDIFTVLVGGNYLHFVLDPCTYRDIIKKSKDKLDFDTFGFKIVFNAFRFHASETHHKIVQQNSKKYLRGKSLAALNQVMMEKLKTVMLYSCDSGENKRQWQQDGVLHFSYNTIFQAAYLALFGTDPDKDVESERNAKENKLTQRGDFFGNFQKFDHLFPQMVFGILNPQGKMETERLRKFLWDILSVEKIYQKDNISNWIVEQDQQMAEIGMTEKMRTQFMFLLLWASQANTGPAAFWVLVHLLKYPEAMKAVWEEVDRVLRETGQEVNPGSPIIDVSLETIKTPLLDSTIEETLRLKANPFLFRSVMQDTDLKMADGREYILRKGDHLLLFPFLGLHMDPEIHPDPHTFKYDRFLNPDGTKREFYKNGKKLKQYTMPFGGGPSICPGRFFAVSELKMFVILMLTCFDMELVNAEEEIPPVDGSRCGFGIVHPSRDIQFRYRLRS</sequence>
<dbReference type="PANTHER" id="PTHR24306:SF0">
    <property type="entry name" value="7-ALPHA-HYDROXYCHOLEST-4-EN-3-ONE 12-ALPHA-HYDROXYLASE"/>
    <property type="match status" value="1"/>
</dbReference>
<keyword evidence="9 16" id="KW-1133">Transmembrane helix</keyword>
<dbReference type="GO" id="GO:0006629">
    <property type="term" value="P:lipid metabolic process"/>
    <property type="evidence" value="ECO:0007669"/>
    <property type="project" value="UniProtKB-KW"/>
</dbReference>
<keyword evidence="5 13" id="KW-0349">Heme</keyword>
<keyword evidence="7 13" id="KW-0479">Metal-binding</keyword>
<keyword evidence="8 13" id="KW-0256">Endoplasmic reticulum</keyword>
<evidence type="ECO:0000256" key="1">
    <source>
        <dbReference type="ARBA" id="ARBA00001971"/>
    </source>
</evidence>
<evidence type="ECO:0000313" key="18">
    <source>
        <dbReference type="Proteomes" id="UP001178461"/>
    </source>
</evidence>
<evidence type="ECO:0000256" key="14">
    <source>
        <dbReference type="PIRSR" id="PIRSR000047-1"/>
    </source>
</evidence>
<evidence type="ECO:0000256" key="2">
    <source>
        <dbReference type="ARBA" id="ARBA00004389"/>
    </source>
</evidence>
<reference evidence="17" key="1">
    <citation type="submission" date="2022-12" db="EMBL/GenBank/DDBJ databases">
        <authorList>
            <person name="Alioto T."/>
            <person name="Alioto T."/>
            <person name="Gomez Garrido J."/>
        </authorList>
    </citation>
    <scope>NUCLEOTIDE SEQUENCE</scope>
</reference>
<evidence type="ECO:0000256" key="7">
    <source>
        <dbReference type="ARBA" id="ARBA00022723"/>
    </source>
</evidence>
<evidence type="ECO:0000256" key="4">
    <source>
        <dbReference type="ARBA" id="ARBA00022516"/>
    </source>
</evidence>
<accession>A0AA35L4A3</accession>
<dbReference type="Proteomes" id="UP001178461">
    <property type="component" value="Chromosome 12"/>
</dbReference>
<evidence type="ECO:0000313" key="17">
    <source>
        <dbReference type="EMBL" id="CAI5789184.1"/>
    </source>
</evidence>
<keyword evidence="4" id="KW-0444">Lipid biosynthesis</keyword>
<organism evidence="17 18">
    <name type="scientific">Podarcis lilfordi</name>
    <name type="common">Lilford's wall lizard</name>
    <dbReference type="NCBI Taxonomy" id="74358"/>
    <lineage>
        <taxon>Eukaryota</taxon>
        <taxon>Metazoa</taxon>
        <taxon>Chordata</taxon>
        <taxon>Craniata</taxon>
        <taxon>Vertebrata</taxon>
        <taxon>Euteleostomi</taxon>
        <taxon>Lepidosauria</taxon>
        <taxon>Squamata</taxon>
        <taxon>Bifurcata</taxon>
        <taxon>Unidentata</taxon>
        <taxon>Episquamata</taxon>
        <taxon>Laterata</taxon>
        <taxon>Lacertibaenia</taxon>
        <taxon>Lacertidae</taxon>
        <taxon>Podarcis</taxon>
    </lineage>
</organism>
<evidence type="ECO:0000256" key="9">
    <source>
        <dbReference type="ARBA" id="ARBA00022989"/>
    </source>
</evidence>
<name>A0AA35L4A3_9SAUR</name>
<dbReference type="GO" id="GO:0005506">
    <property type="term" value="F:iron ion binding"/>
    <property type="evidence" value="ECO:0007669"/>
    <property type="project" value="InterPro"/>
</dbReference>
<dbReference type="InterPro" id="IPR001128">
    <property type="entry name" value="Cyt_P450"/>
</dbReference>
<protein>
    <submittedName>
        <fullName evidence="17">7-alpha-hydroxycholest-4-en-3-one 12-alpha-hydroxylase-like</fullName>
    </submittedName>
</protein>
<comment type="similarity">
    <text evidence="3 13">Belongs to the cytochrome P450 family.</text>
</comment>
<evidence type="ECO:0000256" key="6">
    <source>
        <dbReference type="ARBA" id="ARBA00022692"/>
    </source>
</evidence>
<evidence type="ECO:0000256" key="11">
    <source>
        <dbReference type="ARBA" id="ARBA00023098"/>
    </source>
</evidence>
<evidence type="ECO:0000256" key="5">
    <source>
        <dbReference type="ARBA" id="ARBA00022617"/>
    </source>
</evidence>
<keyword evidence="10 13" id="KW-0408">Iron</keyword>
<dbReference type="InterPro" id="IPR024204">
    <property type="entry name" value="Cyt_P450_CYP7A1-type"/>
</dbReference>
<dbReference type="PRINTS" id="PR00465">
    <property type="entry name" value="EP450IV"/>
</dbReference>
<comment type="cofactor">
    <cofactor evidence="1 13 14">
        <name>heme</name>
        <dbReference type="ChEBI" id="CHEBI:30413"/>
    </cofactor>
</comment>
<feature type="transmembrane region" description="Helical" evidence="16">
    <location>
        <begin position="6"/>
        <end position="26"/>
    </location>
</feature>
<comment type="subcellular location">
    <subcellularLocation>
        <location evidence="2">Endoplasmic reticulum membrane</location>
        <topology evidence="2">Single-pass membrane protein</topology>
    </subcellularLocation>
</comment>
<gene>
    <name evidence="17" type="ORF">PODLI_1B029569</name>
</gene>
<dbReference type="Pfam" id="PF00067">
    <property type="entry name" value="p450"/>
    <property type="match status" value="1"/>
</dbReference>
<proteinExistence type="inferred from homology"/>
<feature type="binding site" evidence="15">
    <location>
        <position position="299"/>
    </location>
    <ligand>
        <name>substrate</name>
    </ligand>
</feature>
<dbReference type="GO" id="GO:0008397">
    <property type="term" value="F:sterol 12-alpha-hydroxylase activity"/>
    <property type="evidence" value="ECO:0007669"/>
    <property type="project" value="TreeGrafter"/>
</dbReference>
<dbReference type="InterPro" id="IPR002403">
    <property type="entry name" value="Cyt_P450_E_grp-IV"/>
</dbReference>
<feature type="binding site" description="axial binding residue" evidence="14">
    <location>
        <position position="454"/>
    </location>
    <ligand>
        <name>heme</name>
        <dbReference type="ChEBI" id="CHEBI:30413"/>
    </ligand>
    <ligandPart>
        <name>Fe</name>
        <dbReference type="ChEBI" id="CHEBI:18248"/>
    </ligandPart>
</feature>
<keyword evidence="6 16" id="KW-0812">Transmembrane</keyword>
<dbReference type="AlphaFoldDB" id="A0AA35L4A3"/>
<dbReference type="InterPro" id="IPR036396">
    <property type="entry name" value="Cyt_P450_sf"/>
</dbReference>
<dbReference type="FunFam" id="1.10.630.10:FF:000025">
    <property type="entry name" value="Prostaglandin I2 (prostacyclin) synthase"/>
    <property type="match status" value="1"/>
</dbReference>
<evidence type="ECO:0000256" key="16">
    <source>
        <dbReference type="SAM" id="Phobius"/>
    </source>
</evidence>
<dbReference type="GO" id="GO:0020037">
    <property type="term" value="F:heme binding"/>
    <property type="evidence" value="ECO:0007669"/>
    <property type="project" value="InterPro"/>
</dbReference>
<evidence type="ECO:0000256" key="15">
    <source>
        <dbReference type="PIRSR" id="PIRSR000047-2"/>
    </source>
</evidence>